<dbReference type="OrthoDB" id="537991at2759"/>
<protein>
    <submittedName>
        <fullName evidence="2">Uncharacterized protein</fullName>
    </submittedName>
</protein>
<name>A0A835SRZ1_CHLIN</name>
<evidence type="ECO:0000313" key="3">
    <source>
        <dbReference type="Proteomes" id="UP000650467"/>
    </source>
</evidence>
<gene>
    <name evidence="2" type="ORF">HXX76_013542</name>
</gene>
<organism evidence="2 3">
    <name type="scientific">Chlamydomonas incerta</name>
    <dbReference type="NCBI Taxonomy" id="51695"/>
    <lineage>
        <taxon>Eukaryota</taxon>
        <taxon>Viridiplantae</taxon>
        <taxon>Chlorophyta</taxon>
        <taxon>core chlorophytes</taxon>
        <taxon>Chlorophyceae</taxon>
        <taxon>CS clade</taxon>
        <taxon>Chlamydomonadales</taxon>
        <taxon>Chlamydomonadaceae</taxon>
        <taxon>Chlamydomonas</taxon>
    </lineage>
</organism>
<accession>A0A835SRZ1</accession>
<comment type="caution">
    <text evidence="2">The sequence shown here is derived from an EMBL/GenBank/DDBJ whole genome shotgun (WGS) entry which is preliminary data.</text>
</comment>
<sequence>MMTSDREHGYLSGAHEDLPRGSTGAQPAWASGHMEELHSQIRAMWVASGDADWLSMIMRDRVEERSRAVRAQLAPLLPEGGSFPLGELLFYDRATMLQKVTLVLGYEYGVDPQYLRPYTPVGHLVLGHGPAASSSPLPAATSAWGVFDVERLLDTVRAALGVAPELPGVAAAAAAGAEEMSEAAAAAVAAMSLTSLAEAVYTALEPERAFWTYG</sequence>
<dbReference type="EMBL" id="JAEHOC010000053">
    <property type="protein sequence ID" value="KAG2425700.1"/>
    <property type="molecule type" value="Genomic_DNA"/>
</dbReference>
<dbReference type="Proteomes" id="UP000650467">
    <property type="component" value="Unassembled WGS sequence"/>
</dbReference>
<feature type="region of interest" description="Disordered" evidence="1">
    <location>
        <begin position="1"/>
        <end position="28"/>
    </location>
</feature>
<evidence type="ECO:0000256" key="1">
    <source>
        <dbReference type="SAM" id="MobiDB-lite"/>
    </source>
</evidence>
<dbReference type="AlphaFoldDB" id="A0A835SRZ1"/>
<evidence type="ECO:0000313" key="2">
    <source>
        <dbReference type="EMBL" id="KAG2425700.1"/>
    </source>
</evidence>
<reference evidence="2" key="1">
    <citation type="journal article" date="2020" name="bioRxiv">
        <title>Comparative genomics of Chlamydomonas.</title>
        <authorList>
            <person name="Craig R.J."/>
            <person name="Hasan A.R."/>
            <person name="Ness R.W."/>
            <person name="Keightley P.D."/>
        </authorList>
    </citation>
    <scope>NUCLEOTIDE SEQUENCE</scope>
    <source>
        <strain evidence="2">SAG 7.73</strain>
    </source>
</reference>
<feature type="compositionally biased region" description="Basic and acidic residues" evidence="1">
    <location>
        <begin position="1"/>
        <end position="19"/>
    </location>
</feature>
<proteinExistence type="predicted"/>
<keyword evidence="3" id="KW-1185">Reference proteome</keyword>